<dbReference type="PROSITE" id="PS51329">
    <property type="entry name" value="C_CAP_COFACTOR_C"/>
    <property type="match status" value="1"/>
</dbReference>
<evidence type="ECO:0000313" key="5">
    <source>
        <dbReference type="EMBL" id="PAV64243.1"/>
    </source>
</evidence>
<feature type="region of interest" description="Disordered" evidence="3">
    <location>
        <begin position="25"/>
        <end position="46"/>
    </location>
</feature>
<accession>A0A2A2JRG9</accession>
<dbReference type="InterPro" id="IPR039093">
    <property type="entry name" value="XRP2"/>
</dbReference>
<dbReference type="STRING" id="2018661.A0A2A2JRG9"/>
<keyword evidence="2" id="KW-0547">Nucleotide-binding</keyword>
<dbReference type="InterPro" id="IPR017901">
    <property type="entry name" value="C-CAP_CF_C-like"/>
</dbReference>
<dbReference type="Gene3D" id="2.160.20.70">
    <property type="match status" value="1"/>
</dbReference>
<name>A0A2A2JRG9_9BILA</name>
<proteinExistence type="inferred from homology"/>
<evidence type="ECO:0000313" key="6">
    <source>
        <dbReference type="Proteomes" id="UP000218231"/>
    </source>
</evidence>
<dbReference type="GO" id="GO:0006892">
    <property type="term" value="P:post-Golgi vesicle-mediated transport"/>
    <property type="evidence" value="ECO:0007669"/>
    <property type="project" value="TreeGrafter"/>
</dbReference>
<dbReference type="PANTHER" id="PTHR15440:SF0">
    <property type="entry name" value="PROTEIN XRP2"/>
    <property type="match status" value="1"/>
</dbReference>
<dbReference type="GO" id="GO:0000166">
    <property type="term" value="F:nucleotide binding"/>
    <property type="evidence" value="ECO:0007669"/>
    <property type="project" value="UniProtKB-KW"/>
</dbReference>
<comment type="similarity">
    <text evidence="1">Belongs to the TBCC family.</text>
</comment>
<dbReference type="EMBL" id="LIAE01010267">
    <property type="protein sequence ID" value="PAV64243.1"/>
    <property type="molecule type" value="Genomic_DNA"/>
</dbReference>
<dbReference type="GO" id="GO:0005929">
    <property type="term" value="C:cilium"/>
    <property type="evidence" value="ECO:0007669"/>
    <property type="project" value="TreeGrafter"/>
</dbReference>
<dbReference type="PANTHER" id="PTHR15440">
    <property type="entry name" value="XRP2 PROTEIN"/>
    <property type="match status" value="1"/>
</dbReference>
<dbReference type="InterPro" id="IPR036223">
    <property type="entry name" value="CAP_C_sf"/>
</dbReference>
<dbReference type="GO" id="GO:1990075">
    <property type="term" value="C:periciliary membrane compartment"/>
    <property type="evidence" value="ECO:0007669"/>
    <property type="project" value="TreeGrafter"/>
</dbReference>
<evidence type="ECO:0000256" key="1">
    <source>
        <dbReference type="ARBA" id="ARBA00008848"/>
    </source>
</evidence>
<evidence type="ECO:0000256" key="2">
    <source>
        <dbReference type="ARBA" id="ARBA00022741"/>
    </source>
</evidence>
<comment type="caution">
    <text evidence="5">The sequence shown here is derived from an EMBL/GenBank/DDBJ whole genome shotgun (WGS) entry which is preliminary data.</text>
</comment>
<dbReference type="InterPro" id="IPR006599">
    <property type="entry name" value="CARP_motif"/>
</dbReference>
<dbReference type="OrthoDB" id="194775at2759"/>
<dbReference type="InterPro" id="IPR016098">
    <property type="entry name" value="CAP/MinC_C"/>
</dbReference>
<dbReference type="SUPFAM" id="SSF69340">
    <property type="entry name" value="C-terminal domain of adenylylcyclase associated protein"/>
    <property type="match status" value="1"/>
</dbReference>
<sequence length="348" mass="39196">MAGIVFMAPTMFCCFKMHRRSRADRYKVDEQETKQDAEKKNEPQFSWDKREDVDMQRYLIRDVQGGTRVRQRGGKDPLQIENCSNANIVILSSTASLTIDDCKQCFIIIGPCAGSVFLRDCSDCTILCACQQLRTRDCARIELALHCATQPIIENSTNMVFHPLVINYPGFREEMALAGLSVFHHHGKTVHDFTPSKGSSNYKISPDPLSCSANQMQCVHENTITIEAAKSAIPVLHKVDYDNVEKHHAYSTIQNGESESEFVERCADFGKLISMTHRLKLASTHDIMLTHNEAIFLPEGRVISFEIIGSEQEVGQLLHDTDLGFTLLLQEHQSAFDALLTAKEKLNE</sequence>
<evidence type="ECO:0000256" key="3">
    <source>
        <dbReference type="SAM" id="MobiDB-lite"/>
    </source>
</evidence>
<organism evidence="5 6">
    <name type="scientific">Diploscapter pachys</name>
    <dbReference type="NCBI Taxonomy" id="2018661"/>
    <lineage>
        <taxon>Eukaryota</taxon>
        <taxon>Metazoa</taxon>
        <taxon>Ecdysozoa</taxon>
        <taxon>Nematoda</taxon>
        <taxon>Chromadorea</taxon>
        <taxon>Rhabditida</taxon>
        <taxon>Rhabditina</taxon>
        <taxon>Rhabditomorpha</taxon>
        <taxon>Rhabditoidea</taxon>
        <taxon>Rhabditidae</taxon>
        <taxon>Diploscapter</taxon>
    </lineage>
</organism>
<dbReference type="AlphaFoldDB" id="A0A2A2JRG9"/>
<feature type="domain" description="C-CAP/cofactor C-like" evidence="4">
    <location>
        <begin position="42"/>
        <end position="195"/>
    </location>
</feature>
<evidence type="ECO:0000259" key="4">
    <source>
        <dbReference type="PROSITE" id="PS51329"/>
    </source>
</evidence>
<dbReference type="SMART" id="SM00673">
    <property type="entry name" value="CARP"/>
    <property type="match status" value="2"/>
</dbReference>
<dbReference type="GO" id="GO:0005096">
    <property type="term" value="F:GTPase activator activity"/>
    <property type="evidence" value="ECO:0007669"/>
    <property type="project" value="InterPro"/>
</dbReference>
<keyword evidence="6" id="KW-1185">Reference proteome</keyword>
<dbReference type="InterPro" id="IPR012945">
    <property type="entry name" value="Tubulin-bd_cofactor_C_dom"/>
</dbReference>
<dbReference type="Pfam" id="PF07986">
    <property type="entry name" value="TBCC"/>
    <property type="match status" value="1"/>
</dbReference>
<gene>
    <name evidence="5" type="ORF">WR25_13285</name>
</gene>
<dbReference type="Proteomes" id="UP000218231">
    <property type="component" value="Unassembled WGS sequence"/>
</dbReference>
<reference evidence="5 6" key="1">
    <citation type="journal article" date="2017" name="Curr. Biol.">
        <title>Genome architecture and evolution of a unichromosomal asexual nematode.</title>
        <authorList>
            <person name="Fradin H."/>
            <person name="Zegar C."/>
            <person name="Gutwein M."/>
            <person name="Lucas J."/>
            <person name="Kovtun M."/>
            <person name="Corcoran D."/>
            <person name="Baugh L.R."/>
            <person name="Kiontke K."/>
            <person name="Gunsalus K."/>
            <person name="Fitch D.H."/>
            <person name="Piano F."/>
        </authorList>
    </citation>
    <scope>NUCLEOTIDE SEQUENCE [LARGE SCALE GENOMIC DNA]</scope>
    <source>
        <strain evidence="5">PF1309</strain>
    </source>
</reference>
<protein>
    <recommendedName>
        <fullName evidence="4">C-CAP/cofactor C-like domain-containing protein</fullName>
    </recommendedName>
</protein>